<evidence type="ECO:0000256" key="4">
    <source>
        <dbReference type="ARBA" id="ARBA00022801"/>
    </source>
</evidence>
<dbReference type="PANTHER" id="PTHR34353:SF2">
    <property type="entry name" value="CRISPR-ASSOCIATED ENDONUCLEASE CAS1 1"/>
    <property type="match status" value="1"/>
</dbReference>
<name>A0ABP9QPJ8_9RHOO</name>
<dbReference type="RefSeq" id="WP_345532836.1">
    <property type="nucleotide sequence ID" value="NZ_BAABLD010000008.1"/>
</dbReference>
<keyword evidence="5 10" id="KW-0460">Magnesium</keyword>
<evidence type="ECO:0000313" key="11">
    <source>
        <dbReference type="EMBL" id="GAA5165231.1"/>
    </source>
</evidence>
<keyword evidence="7 10" id="KW-0238">DNA-binding</keyword>
<evidence type="ECO:0000256" key="9">
    <source>
        <dbReference type="ARBA" id="ARBA00038592"/>
    </source>
</evidence>
<reference evidence="12" key="1">
    <citation type="journal article" date="2019" name="Int. J. Syst. Evol. Microbiol.">
        <title>The Global Catalogue of Microorganisms (GCM) 10K type strain sequencing project: providing services to taxonomists for standard genome sequencing and annotation.</title>
        <authorList>
            <consortium name="The Broad Institute Genomics Platform"/>
            <consortium name="The Broad Institute Genome Sequencing Center for Infectious Disease"/>
            <person name="Wu L."/>
            <person name="Ma J."/>
        </authorList>
    </citation>
    <scope>NUCLEOTIDE SEQUENCE [LARGE SCALE GENOMIC DNA]</scope>
    <source>
        <strain evidence="12">JCM 18715</strain>
    </source>
</reference>
<comment type="subunit">
    <text evidence="9 10">Homodimer, forms a heterotetramer with a Cas2 homodimer.</text>
</comment>
<dbReference type="Gene3D" id="3.100.10.20">
    <property type="entry name" value="CRISPR-associated endonuclease Cas1, N-terminal domain"/>
    <property type="match status" value="1"/>
</dbReference>
<organism evidence="11 12">
    <name type="scientific">Viridibacterium curvum</name>
    <dbReference type="NCBI Taxonomy" id="1101404"/>
    <lineage>
        <taxon>Bacteria</taxon>
        <taxon>Pseudomonadati</taxon>
        <taxon>Pseudomonadota</taxon>
        <taxon>Betaproteobacteria</taxon>
        <taxon>Rhodocyclales</taxon>
        <taxon>Rhodocyclaceae</taxon>
        <taxon>Viridibacterium</taxon>
    </lineage>
</organism>
<comment type="similarity">
    <text evidence="10">Belongs to the CRISPR-associated endonuclease Cas1 family.</text>
</comment>
<keyword evidence="6 10" id="KW-0051">Antiviral defense</keyword>
<dbReference type="Pfam" id="PF01867">
    <property type="entry name" value="Cas_Cas1"/>
    <property type="match status" value="1"/>
</dbReference>
<evidence type="ECO:0000256" key="5">
    <source>
        <dbReference type="ARBA" id="ARBA00022842"/>
    </source>
</evidence>
<keyword evidence="8 10" id="KW-0464">Manganese</keyword>
<keyword evidence="3 10" id="KW-0255">Endonuclease</keyword>
<comment type="function">
    <text evidence="10">CRISPR (clustered regularly interspaced short palindromic repeat), is an adaptive immune system that provides protection against mobile genetic elements (viruses, transposable elements and conjugative plasmids). CRISPR clusters contain spacers, sequences complementary to antecedent mobile elements, and target invading nucleic acids. CRISPR clusters are transcribed and processed into CRISPR RNA (crRNA). Acts as a dsDNA endonuclease. Involved in the integration of spacer DNA into the CRISPR cassette.</text>
</comment>
<comment type="caution">
    <text evidence="11">The sequence shown here is derived from an EMBL/GenBank/DDBJ whole genome shotgun (WGS) entry which is preliminary data.</text>
</comment>
<keyword evidence="4 10" id="KW-0378">Hydrolase</keyword>
<dbReference type="Gene3D" id="1.20.120.920">
    <property type="entry name" value="CRISPR-associated endonuclease Cas1, C-terminal domain"/>
    <property type="match status" value="1"/>
</dbReference>
<dbReference type="NCBIfam" id="TIGR00287">
    <property type="entry name" value="cas1"/>
    <property type="match status" value="1"/>
</dbReference>
<proteinExistence type="inferred from homology"/>
<evidence type="ECO:0000256" key="10">
    <source>
        <dbReference type="HAMAP-Rule" id="MF_01470"/>
    </source>
</evidence>
<evidence type="ECO:0000256" key="3">
    <source>
        <dbReference type="ARBA" id="ARBA00022759"/>
    </source>
</evidence>
<dbReference type="InterPro" id="IPR042211">
    <property type="entry name" value="CRISPR-assoc_Cas1_N"/>
</dbReference>
<evidence type="ECO:0000256" key="7">
    <source>
        <dbReference type="ARBA" id="ARBA00023125"/>
    </source>
</evidence>
<comment type="cofactor">
    <cofactor evidence="10">
        <name>Mg(2+)</name>
        <dbReference type="ChEBI" id="CHEBI:18420"/>
    </cofactor>
    <cofactor evidence="10">
        <name>Mn(2+)</name>
        <dbReference type="ChEBI" id="CHEBI:29035"/>
    </cofactor>
</comment>
<keyword evidence="2 10" id="KW-0479">Metal-binding</keyword>
<dbReference type="NCBIfam" id="TIGR03639">
    <property type="entry name" value="cas1_NMENI"/>
    <property type="match status" value="1"/>
</dbReference>
<keyword evidence="12" id="KW-1185">Reference proteome</keyword>
<dbReference type="GO" id="GO:0004519">
    <property type="term" value="F:endonuclease activity"/>
    <property type="evidence" value="ECO:0007669"/>
    <property type="project" value="UniProtKB-KW"/>
</dbReference>
<protein>
    <recommendedName>
        <fullName evidence="10">CRISPR-associated endonuclease Cas1</fullName>
        <ecNumber evidence="10">3.1.-.-</ecNumber>
    </recommendedName>
</protein>
<dbReference type="PANTHER" id="PTHR34353">
    <property type="entry name" value="CRISPR-ASSOCIATED ENDONUCLEASE CAS1 1"/>
    <property type="match status" value="1"/>
</dbReference>
<feature type="binding site" evidence="10">
    <location>
        <position position="202"/>
    </location>
    <ligand>
        <name>Mn(2+)</name>
        <dbReference type="ChEBI" id="CHEBI:29035"/>
    </ligand>
</feature>
<evidence type="ECO:0000256" key="8">
    <source>
        <dbReference type="ARBA" id="ARBA00023211"/>
    </source>
</evidence>
<keyword evidence="1 10" id="KW-0540">Nuclease</keyword>
<sequence length="304" mass="33826">MVWRSVVISRPSKLRREHFSLVIEQDESARVPFEDIAVIVLNHREITLTHPVLSACGEYGIGLFATGDNHQPSGVFLPFLQHSRATRMQRLQLDIDKPSAKRAWAEIVKVKIANQAACMVLAKRGDAGRLESYSRRVRSGDTENMEAQASAYYFPQLFGTGFHRAQERWSNAALDYGYAVLRGAIARGLVAHGFLPSIGLFHRSEQNAFNLADDVIEPFRPLVDLHVVKQANAEIDAERELSPADKVALVGLLNVDMGMPRGTMSVLSSIEQMIESLVRVYEGGSETLLELPRLIGLRQHVVEG</sequence>
<evidence type="ECO:0000256" key="1">
    <source>
        <dbReference type="ARBA" id="ARBA00022722"/>
    </source>
</evidence>
<evidence type="ECO:0000256" key="2">
    <source>
        <dbReference type="ARBA" id="ARBA00022723"/>
    </source>
</evidence>
<dbReference type="EMBL" id="BAABLD010000008">
    <property type="protein sequence ID" value="GAA5165231.1"/>
    <property type="molecule type" value="Genomic_DNA"/>
</dbReference>
<accession>A0ABP9QPJ8</accession>
<dbReference type="InterPro" id="IPR050646">
    <property type="entry name" value="Cas1"/>
</dbReference>
<dbReference type="InterPro" id="IPR042206">
    <property type="entry name" value="CRISPR-assoc_Cas1_C"/>
</dbReference>
<dbReference type="EC" id="3.1.-.-" evidence="10"/>
<evidence type="ECO:0000256" key="6">
    <source>
        <dbReference type="ARBA" id="ARBA00023118"/>
    </source>
</evidence>
<dbReference type="InterPro" id="IPR002729">
    <property type="entry name" value="CRISPR-assoc_Cas1"/>
</dbReference>
<evidence type="ECO:0000313" key="12">
    <source>
        <dbReference type="Proteomes" id="UP001500547"/>
    </source>
</evidence>
<feature type="binding site" evidence="10">
    <location>
        <position position="146"/>
    </location>
    <ligand>
        <name>Mn(2+)</name>
        <dbReference type="ChEBI" id="CHEBI:29035"/>
    </ligand>
</feature>
<feature type="binding site" evidence="10">
    <location>
        <position position="217"/>
    </location>
    <ligand>
        <name>Mn(2+)</name>
        <dbReference type="ChEBI" id="CHEBI:29035"/>
    </ligand>
</feature>
<gene>
    <name evidence="10 11" type="primary">cas1</name>
    <name evidence="11" type="ORF">GCM10025770_20420</name>
</gene>
<dbReference type="InterPro" id="IPR019855">
    <property type="entry name" value="CRISPR-assoc_Cas1_NMENI"/>
</dbReference>
<dbReference type="HAMAP" id="MF_01470">
    <property type="entry name" value="Cas1"/>
    <property type="match status" value="1"/>
</dbReference>
<dbReference type="Proteomes" id="UP001500547">
    <property type="component" value="Unassembled WGS sequence"/>
</dbReference>